<proteinExistence type="predicted"/>
<dbReference type="EMBL" id="HACG01005031">
    <property type="protein sequence ID" value="CEK51896.1"/>
    <property type="molecule type" value="Transcribed_RNA"/>
</dbReference>
<reference evidence="1" key="1">
    <citation type="submission" date="2014-12" db="EMBL/GenBank/DDBJ databases">
        <title>Insight into the proteome of Arion vulgaris.</title>
        <authorList>
            <person name="Aradska J."/>
            <person name="Bulat T."/>
            <person name="Smidak R."/>
            <person name="Sarate P."/>
            <person name="Gangsoo J."/>
            <person name="Sialana F."/>
            <person name="Bilban M."/>
            <person name="Lubec G."/>
        </authorList>
    </citation>
    <scope>NUCLEOTIDE SEQUENCE</scope>
    <source>
        <tissue evidence="1">Skin</tissue>
    </source>
</reference>
<sequence>MPSSGISKKTLEPTHHKIINRKYTYLESKEETPWSRSDIENKNTNLYFLWDQNSECNITRSPYSTTNMSIHCNIMLNW</sequence>
<evidence type="ECO:0000313" key="1">
    <source>
        <dbReference type="EMBL" id="CEK51896.1"/>
    </source>
</evidence>
<protein>
    <submittedName>
        <fullName evidence="1">Uncharacterized protein</fullName>
    </submittedName>
</protein>
<name>A0A0B6Y7U8_9EUPU</name>
<gene>
    <name evidence="1" type="primary">ORF14777</name>
</gene>
<dbReference type="AlphaFoldDB" id="A0A0B6Y7U8"/>
<organism evidence="1">
    <name type="scientific">Arion vulgaris</name>
    <dbReference type="NCBI Taxonomy" id="1028688"/>
    <lineage>
        <taxon>Eukaryota</taxon>
        <taxon>Metazoa</taxon>
        <taxon>Spiralia</taxon>
        <taxon>Lophotrochozoa</taxon>
        <taxon>Mollusca</taxon>
        <taxon>Gastropoda</taxon>
        <taxon>Heterobranchia</taxon>
        <taxon>Euthyneura</taxon>
        <taxon>Panpulmonata</taxon>
        <taxon>Eupulmonata</taxon>
        <taxon>Stylommatophora</taxon>
        <taxon>Helicina</taxon>
        <taxon>Arionoidea</taxon>
        <taxon>Arionidae</taxon>
        <taxon>Arion</taxon>
    </lineage>
</organism>
<accession>A0A0B6Y7U8</accession>